<evidence type="ECO:0000256" key="5">
    <source>
        <dbReference type="ARBA" id="ARBA00022496"/>
    </source>
</evidence>
<dbReference type="Pfam" id="PF07715">
    <property type="entry name" value="Plug"/>
    <property type="match status" value="1"/>
</dbReference>
<keyword evidence="21" id="KW-1185">Reference proteome</keyword>
<comment type="similarity">
    <text evidence="2 14 16">Belongs to the TonB-dependent receptor family.</text>
</comment>
<name>A0A841LJA6_9SPHN</name>
<evidence type="ECO:0000256" key="17">
    <source>
        <dbReference type="SAM" id="SignalP"/>
    </source>
</evidence>
<dbReference type="GO" id="GO:0038023">
    <property type="term" value="F:signaling receptor activity"/>
    <property type="evidence" value="ECO:0007669"/>
    <property type="project" value="InterPro"/>
</dbReference>
<evidence type="ECO:0000256" key="9">
    <source>
        <dbReference type="ARBA" id="ARBA00023065"/>
    </source>
</evidence>
<evidence type="ECO:0000256" key="16">
    <source>
        <dbReference type="RuleBase" id="RU003357"/>
    </source>
</evidence>
<feature type="domain" description="TonB-dependent receptor-like beta-barrel" evidence="18">
    <location>
        <begin position="241"/>
        <end position="673"/>
    </location>
</feature>
<comment type="subcellular location">
    <subcellularLocation>
        <location evidence="1 14">Cell outer membrane</location>
        <topology evidence="1 14">Multi-pass membrane protein</topology>
    </subcellularLocation>
</comment>
<evidence type="ECO:0000256" key="12">
    <source>
        <dbReference type="ARBA" id="ARBA00023170"/>
    </source>
</evidence>
<dbReference type="AlphaFoldDB" id="A0A841LJA6"/>
<evidence type="ECO:0000313" key="21">
    <source>
        <dbReference type="Proteomes" id="UP000538147"/>
    </source>
</evidence>
<dbReference type="NCBIfam" id="TIGR01783">
    <property type="entry name" value="TonB-siderophor"/>
    <property type="match status" value="1"/>
</dbReference>
<dbReference type="PANTHER" id="PTHR32552:SF82">
    <property type="entry name" value="FCUA PROTEIN"/>
    <property type="match status" value="1"/>
</dbReference>
<evidence type="ECO:0000259" key="19">
    <source>
        <dbReference type="Pfam" id="PF07715"/>
    </source>
</evidence>
<dbReference type="InterPro" id="IPR036942">
    <property type="entry name" value="Beta-barrel_TonB_sf"/>
</dbReference>
<evidence type="ECO:0000256" key="6">
    <source>
        <dbReference type="ARBA" id="ARBA00022692"/>
    </source>
</evidence>
<keyword evidence="3 14" id="KW-0813">Transport</keyword>
<dbReference type="PROSITE" id="PS52016">
    <property type="entry name" value="TONB_DEPENDENT_REC_3"/>
    <property type="match status" value="1"/>
</dbReference>
<keyword evidence="11 14" id="KW-0472">Membrane</keyword>
<dbReference type="PROSITE" id="PS01156">
    <property type="entry name" value="TONB_DEPENDENT_REC_2"/>
    <property type="match status" value="1"/>
</dbReference>
<accession>A0A841LJA6</accession>
<comment type="caution">
    <text evidence="20">The sequence shown here is derived from an EMBL/GenBank/DDBJ whole genome shotgun (WGS) entry which is preliminary data.</text>
</comment>
<dbReference type="InterPro" id="IPR000531">
    <property type="entry name" value="Beta-barrel_TonB"/>
</dbReference>
<keyword evidence="5" id="KW-0410">Iron transport</keyword>
<keyword evidence="9" id="KW-0406">Ion transport</keyword>
<reference evidence="20 21" key="1">
    <citation type="submission" date="2020-08" db="EMBL/GenBank/DDBJ databases">
        <title>Genomic Encyclopedia of Type Strains, Phase IV (KMG-IV): sequencing the most valuable type-strain genomes for metagenomic binning, comparative biology and taxonomic classification.</title>
        <authorList>
            <person name="Goeker M."/>
        </authorList>
    </citation>
    <scope>NUCLEOTIDE SEQUENCE [LARGE SCALE GENOMIC DNA]</scope>
    <source>
        <strain evidence="20 21">DSM 102189</strain>
    </source>
</reference>
<keyword evidence="13 14" id="KW-0998">Cell outer membrane</keyword>
<dbReference type="Proteomes" id="UP000538147">
    <property type="component" value="Unassembled WGS sequence"/>
</dbReference>
<evidence type="ECO:0000256" key="2">
    <source>
        <dbReference type="ARBA" id="ARBA00009810"/>
    </source>
</evidence>
<dbReference type="GO" id="GO:0015344">
    <property type="term" value="F:siderophore uptake transmembrane transporter activity"/>
    <property type="evidence" value="ECO:0007669"/>
    <property type="project" value="TreeGrafter"/>
</dbReference>
<evidence type="ECO:0000256" key="7">
    <source>
        <dbReference type="ARBA" id="ARBA00022729"/>
    </source>
</evidence>
<dbReference type="PANTHER" id="PTHR32552">
    <property type="entry name" value="FERRICHROME IRON RECEPTOR-RELATED"/>
    <property type="match status" value="1"/>
</dbReference>
<dbReference type="Gene3D" id="2.40.170.20">
    <property type="entry name" value="TonB-dependent receptor, beta-barrel domain"/>
    <property type="match status" value="1"/>
</dbReference>
<evidence type="ECO:0000256" key="14">
    <source>
        <dbReference type="PROSITE-ProRule" id="PRU01360"/>
    </source>
</evidence>
<evidence type="ECO:0000256" key="3">
    <source>
        <dbReference type="ARBA" id="ARBA00022448"/>
    </source>
</evidence>
<dbReference type="Gene3D" id="2.170.130.10">
    <property type="entry name" value="TonB-dependent receptor, plug domain"/>
    <property type="match status" value="1"/>
</dbReference>
<dbReference type="InterPro" id="IPR010105">
    <property type="entry name" value="TonB_sidphr_rcpt"/>
</dbReference>
<keyword evidence="6 14" id="KW-0812">Transmembrane</keyword>
<evidence type="ECO:0000256" key="1">
    <source>
        <dbReference type="ARBA" id="ARBA00004571"/>
    </source>
</evidence>
<keyword evidence="10 16" id="KW-0798">TonB box</keyword>
<evidence type="ECO:0000256" key="13">
    <source>
        <dbReference type="ARBA" id="ARBA00023237"/>
    </source>
</evidence>
<dbReference type="InterPro" id="IPR039426">
    <property type="entry name" value="TonB-dep_rcpt-like"/>
</dbReference>
<evidence type="ECO:0000256" key="11">
    <source>
        <dbReference type="ARBA" id="ARBA00023136"/>
    </source>
</evidence>
<dbReference type="CDD" id="cd01347">
    <property type="entry name" value="ligand_gated_channel"/>
    <property type="match status" value="1"/>
</dbReference>
<evidence type="ECO:0000256" key="8">
    <source>
        <dbReference type="ARBA" id="ARBA00023004"/>
    </source>
</evidence>
<feature type="short sequence motif" description="TonB C-terminal box" evidence="15">
    <location>
        <begin position="686"/>
        <end position="703"/>
    </location>
</feature>
<gene>
    <name evidence="20" type="ORF">FHS79_003503</name>
</gene>
<evidence type="ECO:0000259" key="18">
    <source>
        <dbReference type="Pfam" id="PF00593"/>
    </source>
</evidence>
<dbReference type="InterPro" id="IPR010917">
    <property type="entry name" value="TonB_rcpt_CS"/>
</dbReference>
<evidence type="ECO:0000256" key="4">
    <source>
        <dbReference type="ARBA" id="ARBA00022452"/>
    </source>
</evidence>
<proteinExistence type="inferred from homology"/>
<keyword evidence="4 14" id="KW-1134">Transmembrane beta strand</keyword>
<dbReference type="InterPro" id="IPR012910">
    <property type="entry name" value="Plug_dom"/>
</dbReference>
<dbReference type="EMBL" id="JACIIV010000041">
    <property type="protein sequence ID" value="MBB6229302.1"/>
    <property type="molecule type" value="Genomic_DNA"/>
</dbReference>
<feature type="chain" id="PRO_5032286425" evidence="17">
    <location>
        <begin position="26"/>
        <end position="703"/>
    </location>
</feature>
<dbReference type="GO" id="GO:0015891">
    <property type="term" value="P:siderophore transport"/>
    <property type="evidence" value="ECO:0007669"/>
    <property type="project" value="InterPro"/>
</dbReference>
<evidence type="ECO:0000313" key="20">
    <source>
        <dbReference type="EMBL" id="MBB6229302.1"/>
    </source>
</evidence>
<keyword evidence="12 20" id="KW-0675">Receptor</keyword>
<organism evidence="20 21">
    <name type="scientific">Polymorphobacter multimanifer</name>
    <dbReference type="NCBI Taxonomy" id="1070431"/>
    <lineage>
        <taxon>Bacteria</taxon>
        <taxon>Pseudomonadati</taxon>
        <taxon>Pseudomonadota</taxon>
        <taxon>Alphaproteobacteria</taxon>
        <taxon>Sphingomonadales</taxon>
        <taxon>Sphingosinicellaceae</taxon>
        <taxon>Polymorphobacter</taxon>
    </lineage>
</organism>
<evidence type="ECO:0000256" key="10">
    <source>
        <dbReference type="ARBA" id="ARBA00023077"/>
    </source>
</evidence>
<dbReference type="Pfam" id="PF00593">
    <property type="entry name" value="TonB_dep_Rec_b-barrel"/>
    <property type="match status" value="1"/>
</dbReference>
<feature type="domain" description="TonB-dependent receptor plug" evidence="19">
    <location>
        <begin position="66"/>
        <end position="166"/>
    </location>
</feature>
<protein>
    <submittedName>
        <fullName evidence="20">Iron complex outermembrane receptor protein</fullName>
    </submittedName>
</protein>
<evidence type="ECO:0000256" key="15">
    <source>
        <dbReference type="PROSITE-ProRule" id="PRU10144"/>
    </source>
</evidence>
<keyword evidence="7 17" id="KW-0732">Signal</keyword>
<keyword evidence="8" id="KW-0408">Iron</keyword>
<sequence>MRRVRRSTMIGALLAASYFTAPAVAQDRPDDDEAAKVEDIIVTGTRLTDTGIGNKTSLGILGERPILDTPFSVTSFTEALIRNTGARSLSDVLVRDPSVSADSNPAGPQDGFAIRGFFVGRGAYMYDGIPGLTLNDGYLSVANLERVEVFRGANAFLAGASPFGGVGGAINLVPKRPGDAPVNEAYVGYQSDSPLAGVDFSRRFGANQQFGVRFNGYYQSGNGAVDQLQRRTENFALFTDWKPSDTLYLSLELQRFRDRTDGYRDDVFLAAGVAVPRIPDLKRNYLQPWTFIEQSGVRWTAQARWEFVPGWSVQAGYGKIDGDRDNGYYSAFGEVTDNAGTIVSFPFRSYQPNNDIEAGQFLLKGKFSALGGQTLLTAGYTLSDTYFFGFAGATPLAPITSNLFNPVYVPAPAAPQGANPSGINITEVRGWVGMAEQRWFDERLSVLAGVRKVDIKLDTFFAQFDDGRTSPFGALSFKPTVNSTIYASYTEGLERGGTAPVAAINANETLPPGITRQYELGGKIDLGGLLATAAVFEISRPLEFINAARFFVQDGRQTHRGAELQLQGSIRRDVRVISGITYLDATIDNGNPALKGNRPLGVPEWTGTLFVDADIAPLPGLTINGGLIYKGPQFADLANTQRVESSTRVDAGARYAFDAGDTRLTARLSVENILNDGYWSVNSGGGLLLSSPRTVRLSLSAEF</sequence>
<dbReference type="SUPFAM" id="SSF56935">
    <property type="entry name" value="Porins"/>
    <property type="match status" value="1"/>
</dbReference>
<dbReference type="GO" id="GO:0009279">
    <property type="term" value="C:cell outer membrane"/>
    <property type="evidence" value="ECO:0007669"/>
    <property type="project" value="UniProtKB-SubCell"/>
</dbReference>
<dbReference type="InterPro" id="IPR037066">
    <property type="entry name" value="Plug_dom_sf"/>
</dbReference>
<feature type="signal peptide" evidence="17">
    <location>
        <begin position="1"/>
        <end position="25"/>
    </location>
</feature>